<reference evidence="8" key="3">
    <citation type="journal article" date="2009" name="Nature">
        <title>The Schistosoma japonicum genome reveals features of host-parasite interplay.</title>
        <authorList>
            <person name="Liu F."/>
            <person name="Zhou Y."/>
            <person name="Wang Z.Q."/>
            <person name="Lu G."/>
            <person name="Zheng H."/>
            <person name="Brindley P.J."/>
            <person name="McManus D.P."/>
            <person name="Blair D."/>
            <person name="Zhang Q.H."/>
            <person name="Zhong Y."/>
            <person name="Wang S."/>
            <person name="Han Z.G."/>
            <person name="Chen Z."/>
        </authorList>
    </citation>
    <scope>NUCLEOTIDE SEQUENCE</scope>
    <source>
        <strain evidence="8">Anhui</strain>
    </source>
</reference>
<evidence type="ECO:0000313" key="7">
    <source>
        <dbReference type="EMBL" id="AAW26688.1"/>
    </source>
</evidence>
<dbReference type="PANTHER" id="PTHR22779:SF6">
    <property type="entry name" value="SD17342P"/>
    <property type="match status" value="1"/>
</dbReference>
<comment type="similarity">
    <text evidence="2">Belongs to the TMEM170 family.</text>
</comment>
<dbReference type="PANTHER" id="PTHR22779">
    <property type="entry name" value="SD17342P"/>
    <property type="match status" value="1"/>
</dbReference>
<dbReference type="Pfam" id="PF10190">
    <property type="entry name" value="Tmemb_170"/>
    <property type="match status" value="1"/>
</dbReference>
<organism evidence="7">
    <name type="scientific">Schistosoma japonicum</name>
    <name type="common">Blood fluke</name>
    <dbReference type="NCBI Taxonomy" id="6182"/>
    <lineage>
        <taxon>Eukaryota</taxon>
        <taxon>Metazoa</taxon>
        <taxon>Spiralia</taxon>
        <taxon>Lophotrochozoa</taxon>
        <taxon>Platyhelminthes</taxon>
        <taxon>Trematoda</taxon>
        <taxon>Digenea</taxon>
        <taxon>Strigeidida</taxon>
        <taxon>Schistosomatoidea</taxon>
        <taxon>Schistosomatidae</taxon>
        <taxon>Schistosoma</taxon>
    </lineage>
</organism>
<dbReference type="GO" id="GO:0016020">
    <property type="term" value="C:membrane"/>
    <property type="evidence" value="ECO:0007669"/>
    <property type="project" value="UniProtKB-SubCell"/>
</dbReference>
<name>Q5DBW8_SCHJA</name>
<dbReference type="EMBL" id="AY814956">
    <property type="protein sequence ID" value="AAW26688.1"/>
    <property type="molecule type" value="mRNA"/>
</dbReference>
<keyword evidence="5 6" id="KW-0472">Membrane</keyword>
<keyword evidence="3 6" id="KW-0812">Transmembrane</keyword>
<reference evidence="7" key="1">
    <citation type="submission" date="2004-11" db="EMBL/GenBank/DDBJ databases">
        <title>The full-length cDNA sequences of Schistosoma japonicum genes.</title>
        <authorList>
            <person name="Han Z."/>
        </authorList>
    </citation>
    <scope>NUCLEOTIDE SEQUENCE</scope>
</reference>
<evidence type="ECO:0000313" key="8">
    <source>
        <dbReference type="EMBL" id="CAX69951.1"/>
    </source>
</evidence>
<keyword evidence="4 6" id="KW-1133">Transmembrane helix</keyword>
<accession>Q5DBW8</accession>
<feature type="transmembrane region" description="Helical" evidence="6">
    <location>
        <begin position="22"/>
        <end position="45"/>
    </location>
</feature>
<dbReference type="AlphaFoldDB" id="Q5DBW8"/>
<evidence type="ECO:0000256" key="6">
    <source>
        <dbReference type="SAM" id="Phobius"/>
    </source>
</evidence>
<reference evidence="8" key="4">
    <citation type="submission" date="2009-03" db="EMBL/GenBank/DDBJ databases">
        <authorList>
            <person name="Gang L."/>
        </authorList>
    </citation>
    <scope>NUCLEOTIDE SEQUENCE</scope>
    <source>
        <strain evidence="8">Anhui</strain>
    </source>
</reference>
<comment type="subcellular location">
    <subcellularLocation>
        <location evidence="1">Membrane</location>
        <topology evidence="1">Multi-pass membrane protein</topology>
    </subcellularLocation>
</comment>
<evidence type="ECO:0000256" key="2">
    <source>
        <dbReference type="ARBA" id="ARBA00006325"/>
    </source>
</evidence>
<protein>
    <submittedName>
        <fullName evidence="7">SJCHGC09096 protein</fullName>
    </submittedName>
</protein>
<reference evidence="7" key="2">
    <citation type="journal article" date="2006" name="PLoS Pathog.">
        <title>New perspectives on host-parasite interplay by comparative transcriptomic and proteomic analyses of Schistosoma japonicum.</title>
        <authorList>
            <person name="Liu F."/>
            <person name="Lu J."/>
            <person name="Hu W."/>
            <person name="Wang S.Y."/>
            <person name="Cui S.J."/>
            <person name="Chi M."/>
            <person name="Yan Q."/>
            <person name="Wang X.R."/>
            <person name="Song H.D."/>
            <person name="Xu X.N."/>
            <person name="Wang J.J."/>
            <person name="Zhang X.L."/>
            <person name="Zhang X."/>
            <person name="Wang Z.Q."/>
            <person name="Xue C.L."/>
            <person name="Brindley P.J."/>
            <person name="McManus D.P."/>
            <person name="Yang P.Y."/>
            <person name="Feng Z."/>
            <person name="Chen Z."/>
            <person name="Han Z.G."/>
        </authorList>
    </citation>
    <scope>NUCLEOTIDE SEQUENCE</scope>
</reference>
<feature type="transmembrane region" description="Helical" evidence="6">
    <location>
        <begin position="57"/>
        <end position="82"/>
    </location>
</feature>
<evidence type="ECO:0000256" key="5">
    <source>
        <dbReference type="ARBA" id="ARBA00023136"/>
    </source>
</evidence>
<evidence type="ECO:0000256" key="1">
    <source>
        <dbReference type="ARBA" id="ARBA00004141"/>
    </source>
</evidence>
<dbReference type="InterPro" id="IPR019334">
    <property type="entry name" value="TMEM170A/B/YPR153W-like"/>
</dbReference>
<sequence length="117" mass="12749">MDSVVDFPSGQSAQFSYIFLRIFLWAASSNILVHIVAFLIAFYNLSAHKSARICAPIFILVMGVLNTMSFMLITSIVVAGVYKATGITFNEIHAVASGVAQTLLLFLFSVTRIPSTL</sequence>
<evidence type="ECO:0000256" key="3">
    <source>
        <dbReference type="ARBA" id="ARBA00022692"/>
    </source>
</evidence>
<feature type="transmembrane region" description="Helical" evidence="6">
    <location>
        <begin position="94"/>
        <end position="113"/>
    </location>
</feature>
<dbReference type="EMBL" id="FN314218">
    <property type="protein sequence ID" value="CAX69951.1"/>
    <property type="molecule type" value="mRNA"/>
</dbReference>
<proteinExistence type="evidence at transcript level"/>
<evidence type="ECO:0000256" key="4">
    <source>
        <dbReference type="ARBA" id="ARBA00022989"/>
    </source>
</evidence>